<dbReference type="EMBL" id="NSJE01000004">
    <property type="protein sequence ID" value="PAT43532.1"/>
    <property type="molecule type" value="Genomic_DNA"/>
</dbReference>
<gene>
    <name evidence="8" type="ORF">CK621_03395</name>
</gene>
<reference evidence="8 9" key="1">
    <citation type="submission" date="2017-08" db="EMBL/GenBank/DDBJ databases">
        <title>WGS of Clinical strains of the CDC Group NO-1 linked to zoonotic infections in humans.</title>
        <authorList>
            <person name="Bernier A.-M."/>
            <person name="Bernard K."/>
        </authorList>
    </citation>
    <scope>NUCLEOTIDE SEQUENCE [LARGE SCALE GENOMIC DNA]</scope>
    <source>
        <strain evidence="8 9">NML120219</strain>
    </source>
</reference>
<dbReference type="Pfam" id="PF04138">
    <property type="entry name" value="GtrA_DPMS_TM"/>
    <property type="match status" value="1"/>
</dbReference>
<evidence type="ECO:0000256" key="6">
    <source>
        <dbReference type="SAM" id="Phobius"/>
    </source>
</evidence>
<dbReference type="GO" id="GO:0005886">
    <property type="term" value="C:plasma membrane"/>
    <property type="evidence" value="ECO:0007669"/>
    <property type="project" value="TreeGrafter"/>
</dbReference>
<dbReference type="AlphaFoldDB" id="A0A2A2B0P4"/>
<keyword evidence="4 6" id="KW-1133">Transmembrane helix</keyword>
<dbReference type="GO" id="GO:0000271">
    <property type="term" value="P:polysaccharide biosynthetic process"/>
    <property type="evidence" value="ECO:0007669"/>
    <property type="project" value="InterPro"/>
</dbReference>
<keyword evidence="3 6" id="KW-0812">Transmembrane</keyword>
<dbReference type="PANTHER" id="PTHR38459">
    <property type="entry name" value="PROPHAGE BACTOPRENOL-LINKED GLUCOSE TRANSLOCASE HOMOLOG"/>
    <property type="match status" value="1"/>
</dbReference>
<evidence type="ECO:0000256" key="5">
    <source>
        <dbReference type="ARBA" id="ARBA00023136"/>
    </source>
</evidence>
<feature type="domain" description="GtrA/DPMS transmembrane" evidence="7">
    <location>
        <begin position="22"/>
        <end position="136"/>
    </location>
</feature>
<evidence type="ECO:0000313" key="9">
    <source>
        <dbReference type="Proteomes" id="UP000218439"/>
    </source>
</evidence>
<dbReference type="InterPro" id="IPR051401">
    <property type="entry name" value="GtrA_CellWall_Glycosyl"/>
</dbReference>
<keyword evidence="5 6" id="KW-0472">Membrane</keyword>
<comment type="caution">
    <text evidence="8">The sequence shown here is derived from an EMBL/GenBank/DDBJ whole genome shotgun (WGS) entry which is preliminary data.</text>
</comment>
<evidence type="ECO:0000259" key="7">
    <source>
        <dbReference type="Pfam" id="PF04138"/>
    </source>
</evidence>
<dbReference type="InterPro" id="IPR007267">
    <property type="entry name" value="GtrA_DPMS_TM"/>
</dbReference>
<dbReference type="Proteomes" id="UP000218439">
    <property type="component" value="Unassembled WGS sequence"/>
</dbReference>
<evidence type="ECO:0000256" key="3">
    <source>
        <dbReference type="ARBA" id="ARBA00022692"/>
    </source>
</evidence>
<accession>A0A2A2B0P4</accession>
<proteinExistence type="inferred from homology"/>
<name>A0A2A2B0P4_9BURK</name>
<organism evidence="8 9">
    <name type="scientific">Vandammella animalimorsus</name>
    <dbReference type="NCBI Taxonomy" id="2029117"/>
    <lineage>
        <taxon>Bacteria</taxon>
        <taxon>Pseudomonadati</taxon>
        <taxon>Pseudomonadota</taxon>
        <taxon>Betaproteobacteria</taxon>
        <taxon>Burkholderiales</taxon>
        <taxon>Comamonadaceae</taxon>
        <taxon>Vandammella</taxon>
    </lineage>
</organism>
<protein>
    <recommendedName>
        <fullName evidence="7">GtrA/DPMS transmembrane domain-containing protein</fullName>
    </recommendedName>
</protein>
<dbReference type="PANTHER" id="PTHR38459:SF1">
    <property type="entry name" value="PROPHAGE BACTOPRENOL-LINKED GLUCOSE TRANSLOCASE HOMOLOG"/>
    <property type="match status" value="1"/>
</dbReference>
<feature type="transmembrane region" description="Helical" evidence="6">
    <location>
        <begin position="20"/>
        <end position="42"/>
    </location>
</feature>
<comment type="similarity">
    <text evidence="2">Belongs to the GtrA family.</text>
</comment>
<evidence type="ECO:0000256" key="2">
    <source>
        <dbReference type="ARBA" id="ARBA00009399"/>
    </source>
</evidence>
<comment type="subcellular location">
    <subcellularLocation>
        <location evidence="1">Membrane</location>
        <topology evidence="1">Multi-pass membrane protein</topology>
    </subcellularLocation>
</comment>
<dbReference type="RefSeq" id="WP_095551301.1">
    <property type="nucleotide sequence ID" value="NZ_NSJE01000004.1"/>
</dbReference>
<sequence>MKLSEISYKDTKIWSELLLATRFGTVGALATFVHLLIVWLLLKQTSTPLIIANTLAFLAAFVFSFIGNYIWTFRSPGKARRAMLRFFLIAASAFFINTLVLHALAQSGRFSALSAAMTSASLVPLISFLASKLWGFKTHEKAAMPHQCNSRTRTHNNTP</sequence>
<evidence type="ECO:0000256" key="4">
    <source>
        <dbReference type="ARBA" id="ARBA00022989"/>
    </source>
</evidence>
<feature type="transmembrane region" description="Helical" evidence="6">
    <location>
        <begin position="110"/>
        <end position="131"/>
    </location>
</feature>
<feature type="transmembrane region" description="Helical" evidence="6">
    <location>
        <begin position="48"/>
        <end position="71"/>
    </location>
</feature>
<evidence type="ECO:0000256" key="1">
    <source>
        <dbReference type="ARBA" id="ARBA00004141"/>
    </source>
</evidence>
<feature type="transmembrane region" description="Helical" evidence="6">
    <location>
        <begin position="83"/>
        <end position="104"/>
    </location>
</feature>
<evidence type="ECO:0000313" key="8">
    <source>
        <dbReference type="EMBL" id="PAT43532.1"/>
    </source>
</evidence>